<dbReference type="PANTHER" id="PTHR37316:SF1">
    <property type="entry name" value="TEICHOIC ACID GLYCEROL-PHOSPHATE PRIMASE"/>
    <property type="match status" value="1"/>
</dbReference>
<keyword evidence="8" id="KW-1185">Reference proteome</keyword>
<evidence type="ECO:0000256" key="5">
    <source>
        <dbReference type="ARBA" id="ARBA00022944"/>
    </source>
</evidence>
<comment type="subcellular location">
    <subcellularLocation>
        <location evidence="1">Cell membrane</location>
        <topology evidence="1">Peripheral membrane protein</topology>
    </subcellularLocation>
</comment>
<dbReference type="Gene3D" id="3.40.50.11820">
    <property type="match status" value="1"/>
</dbReference>
<evidence type="ECO:0008006" key="9">
    <source>
        <dbReference type="Google" id="ProtNLM"/>
    </source>
</evidence>
<evidence type="ECO:0000256" key="6">
    <source>
        <dbReference type="ARBA" id="ARBA00023136"/>
    </source>
</evidence>
<dbReference type="InterPro" id="IPR007554">
    <property type="entry name" value="Glycerophosphate_synth"/>
</dbReference>
<dbReference type="Proteomes" id="UP000182149">
    <property type="component" value="Unassembled WGS sequence"/>
</dbReference>
<dbReference type="GO" id="GO:0019350">
    <property type="term" value="P:teichoic acid biosynthetic process"/>
    <property type="evidence" value="ECO:0007669"/>
    <property type="project" value="UniProtKB-KW"/>
</dbReference>
<evidence type="ECO:0000256" key="2">
    <source>
        <dbReference type="ARBA" id="ARBA00010488"/>
    </source>
</evidence>
<keyword evidence="5" id="KW-0777">Teichoic acid biosynthesis</keyword>
<evidence type="ECO:0000256" key="4">
    <source>
        <dbReference type="ARBA" id="ARBA00022679"/>
    </source>
</evidence>
<protein>
    <recommendedName>
        <fullName evidence="9">CDP-glycerol:poly(Glycerophosphate) glycerophosphotransferase</fullName>
    </recommendedName>
</protein>
<accession>A0A1L8QV91</accession>
<name>A0A1L8QV91_9ENTE</name>
<dbReference type="Gene3D" id="3.40.50.12580">
    <property type="match status" value="1"/>
</dbReference>
<keyword evidence="4" id="KW-0808">Transferase</keyword>
<comment type="caution">
    <text evidence="7">The sequence shown here is derived from an EMBL/GenBank/DDBJ whole genome shotgun (WGS) entry which is preliminary data.</text>
</comment>
<dbReference type="SUPFAM" id="SSF53756">
    <property type="entry name" value="UDP-Glycosyltransferase/glycogen phosphorylase"/>
    <property type="match status" value="1"/>
</dbReference>
<sequence>MFLISIYSKFLSFAKTKKRVIYLLSFPDNNHGFIEQLNQQQTVIVFYNKKCHSEALRLREKGIKIYPLDSLFYFISYTIPVITNSRVVICDNYFPFLGAIKKKNQVFIQIWHAVGAVKRFGLEEHKISSCTKADLKRYKNVYRSFDKYIVSSHKMSQVFQRSYLAQERQMLYFGLPRTDFLFQQIKVESDFDKRKVILYAPTYRDNQVALPPLDIKQLEEKLGDQYRLIVKLHPHIQFLIGTQEDTSFVRWCRKDESLNNLILEADILISDYSSVLFDFSLVNPNSPIILFWYDRDLYEKKIGIQEDFLKIDSLPVVKSTTEIITLLTSDTLTSTNLFNKEWNTYNDGQATIRLLAYVRYIVGGNKW</sequence>
<dbReference type="AlphaFoldDB" id="A0A1L8QV91"/>
<dbReference type="PANTHER" id="PTHR37316">
    <property type="entry name" value="TEICHOIC ACID GLYCEROL-PHOSPHATE PRIMASE"/>
    <property type="match status" value="1"/>
</dbReference>
<evidence type="ECO:0000256" key="1">
    <source>
        <dbReference type="ARBA" id="ARBA00004202"/>
    </source>
</evidence>
<reference evidence="7 8" key="1">
    <citation type="submission" date="2014-12" db="EMBL/GenBank/DDBJ databases">
        <title>Draft genome sequences of 29 type strains of Enterococci.</title>
        <authorList>
            <person name="Zhong Z."/>
            <person name="Sun Z."/>
            <person name="Liu W."/>
            <person name="Zhang W."/>
            <person name="Zhang H."/>
        </authorList>
    </citation>
    <scope>NUCLEOTIDE SEQUENCE [LARGE SCALE GENOMIC DNA]</scope>
    <source>
        <strain evidence="7 8">DSM 17690</strain>
    </source>
</reference>
<dbReference type="Pfam" id="PF04464">
    <property type="entry name" value="Glyphos_transf"/>
    <property type="match status" value="1"/>
</dbReference>
<dbReference type="STRING" id="328396.RU93_GL001397"/>
<evidence type="ECO:0000256" key="3">
    <source>
        <dbReference type="ARBA" id="ARBA00022475"/>
    </source>
</evidence>
<evidence type="ECO:0000313" key="8">
    <source>
        <dbReference type="Proteomes" id="UP000182149"/>
    </source>
</evidence>
<proteinExistence type="inferred from homology"/>
<comment type="similarity">
    <text evidence="2">Belongs to the CDP-glycerol glycerophosphotransferase family.</text>
</comment>
<dbReference type="InterPro" id="IPR043149">
    <property type="entry name" value="TagF_N"/>
</dbReference>
<organism evidence="7 8">
    <name type="scientific">Enterococcus aquimarinus</name>
    <dbReference type="NCBI Taxonomy" id="328396"/>
    <lineage>
        <taxon>Bacteria</taxon>
        <taxon>Bacillati</taxon>
        <taxon>Bacillota</taxon>
        <taxon>Bacilli</taxon>
        <taxon>Lactobacillales</taxon>
        <taxon>Enterococcaceae</taxon>
        <taxon>Enterococcus</taxon>
    </lineage>
</organism>
<dbReference type="EMBL" id="JXKD01000003">
    <property type="protein sequence ID" value="OJG11402.1"/>
    <property type="molecule type" value="Genomic_DNA"/>
</dbReference>
<dbReference type="InterPro" id="IPR043148">
    <property type="entry name" value="TagF_C"/>
</dbReference>
<keyword evidence="6" id="KW-0472">Membrane</keyword>
<dbReference type="GO" id="GO:0005886">
    <property type="term" value="C:plasma membrane"/>
    <property type="evidence" value="ECO:0007669"/>
    <property type="project" value="UniProtKB-SubCell"/>
</dbReference>
<dbReference type="InterPro" id="IPR051612">
    <property type="entry name" value="Teichoic_Acid_Biosynth"/>
</dbReference>
<gene>
    <name evidence="7" type="ORF">RU93_GL001397</name>
</gene>
<dbReference type="GO" id="GO:0047355">
    <property type="term" value="F:CDP-glycerol glycerophosphotransferase activity"/>
    <property type="evidence" value="ECO:0007669"/>
    <property type="project" value="InterPro"/>
</dbReference>
<evidence type="ECO:0000313" key="7">
    <source>
        <dbReference type="EMBL" id="OJG11402.1"/>
    </source>
</evidence>
<keyword evidence="3" id="KW-1003">Cell membrane</keyword>